<name>A0A918HHU6_9ACTN</name>
<dbReference type="Proteomes" id="UP000619486">
    <property type="component" value="Unassembled WGS sequence"/>
</dbReference>
<keyword evidence="2" id="KW-1185">Reference proteome</keyword>
<sequence>MTEHLGPLELVGDRWVIGDPKREGGSCLVLTAGGMEHHKSGVPEPQLVIPWSRFMDMRVNATTRAWLATRTMGVLQAVSGTGPQVGGRSACSVSGLLRHPYEYWSLNYTHHQRPYTQPHIFWVGHLFRKTVEAKAARRLGDPEWLGNAVAKLATARPVYGLSSNRRASEVIEALGL</sequence>
<gene>
    <name evidence="1" type="ORF">GCM10014713_65310</name>
</gene>
<evidence type="ECO:0000313" key="1">
    <source>
        <dbReference type="EMBL" id="GGT62958.1"/>
    </source>
</evidence>
<evidence type="ECO:0000313" key="2">
    <source>
        <dbReference type="Proteomes" id="UP000619486"/>
    </source>
</evidence>
<dbReference type="AlphaFoldDB" id="A0A918HHU6"/>
<proteinExistence type="predicted"/>
<organism evidence="1 2">
    <name type="scientific">Streptomyces purpureus</name>
    <dbReference type="NCBI Taxonomy" id="1951"/>
    <lineage>
        <taxon>Bacteria</taxon>
        <taxon>Bacillati</taxon>
        <taxon>Actinomycetota</taxon>
        <taxon>Actinomycetes</taxon>
        <taxon>Kitasatosporales</taxon>
        <taxon>Streptomycetaceae</taxon>
        <taxon>Streptomyces</taxon>
    </lineage>
</organism>
<protein>
    <submittedName>
        <fullName evidence="1">Uncharacterized protein</fullName>
    </submittedName>
</protein>
<accession>A0A918HHU6</accession>
<reference evidence="1" key="2">
    <citation type="submission" date="2020-09" db="EMBL/GenBank/DDBJ databases">
        <authorList>
            <person name="Sun Q."/>
            <person name="Ohkuma M."/>
        </authorList>
    </citation>
    <scope>NUCLEOTIDE SEQUENCE</scope>
    <source>
        <strain evidence="1">JCM 3172</strain>
    </source>
</reference>
<comment type="caution">
    <text evidence="1">The sequence shown here is derived from an EMBL/GenBank/DDBJ whole genome shotgun (WGS) entry which is preliminary data.</text>
</comment>
<dbReference type="RefSeq" id="WP_189205259.1">
    <property type="nucleotide sequence ID" value="NZ_BMQQ01000043.1"/>
</dbReference>
<reference evidence="1" key="1">
    <citation type="journal article" date="2014" name="Int. J. Syst. Evol. Microbiol.">
        <title>Complete genome sequence of Corynebacterium casei LMG S-19264T (=DSM 44701T), isolated from a smear-ripened cheese.</title>
        <authorList>
            <consortium name="US DOE Joint Genome Institute (JGI-PGF)"/>
            <person name="Walter F."/>
            <person name="Albersmeier A."/>
            <person name="Kalinowski J."/>
            <person name="Ruckert C."/>
        </authorList>
    </citation>
    <scope>NUCLEOTIDE SEQUENCE</scope>
    <source>
        <strain evidence="1">JCM 3172</strain>
    </source>
</reference>
<dbReference type="EMBL" id="BMQQ01000043">
    <property type="protein sequence ID" value="GGT62958.1"/>
    <property type="molecule type" value="Genomic_DNA"/>
</dbReference>